<comment type="similarity">
    <text evidence="2 8">Belongs to the 4-toluene sulfonate uptake permease (TSUP) (TC 2.A.102) family.</text>
</comment>
<feature type="transmembrane region" description="Helical" evidence="8">
    <location>
        <begin position="77"/>
        <end position="96"/>
    </location>
</feature>
<dbReference type="PANTHER" id="PTHR30269:SF0">
    <property type="entry name" value="MEMBRANE TRANSPORTER PROTEIN YFCA-RELATED"/>
    <property type="match status" value="1"/>
</dbReference>
<evidence type="ECO:0000313" key="9">
    <source>
        <dbReference type="EMBL" id="REF86176.1"/>
    </source>
</evidence>
<evidence type="ECO:0000256" key="2">
    <source>
        <dbReference type="ARBA" id="ARBA00009142"/>
    </source>
</evidence>
<keyword evidence="10" id="KW-1185">Reference proteome</keyword>
<evidence type="ECO:0000256" key="7">
    <source>
        <dbReference type="ARBA" id="ARBA00023136"/>
    </source>
</evidence>
<name>A0A3D9YU98_9HYPH</name>
<feature type="transmembrane region" description="Helical" evidence="8">
    <location>
        <begin position="229"/>
        <end position="251"/>
    </location>
</feature>
<evidence type="ECO:0000256" key="8">
    <source>
        <dbReference type="RuleBase" id="RU363041"/>
    </source>
</evidence>
<dbReference type="EMBL" id="QUMO01000003">
    <property type="protein sequence ID" value="REF86176.1"/>
    <property type="molecule type" value="Genomic_DNA"/>
</dbReference>
<evidence type="ECO:0000256" key="1">
    <source>
        <dbReference type="ARBA" id="ARBA00004651"/>
    </source>
</evidence>
<dbReference type="RefSeq" id="WP_115836741.1">
    <property type="nucleotide sequence ID" value="NZ_CP025086.1"/>
</dbReference>
<evidence type="ECO:0000256" key="5">
    <source>
        <dbReference type="ARBA" id="ARBA00022692"/>
    </source>
</evidence>
<feature type="transmembrane region" description="Helical" evidence="8">
    <location>
        <begin position="205"/>
        <end position="222"/>
    </location>
</feature>
<reference evidence="9 10" key="1">
    <citation type="submission" date="2018-08" db="EMBL/GenBank/DDBJ databases">
        <title>Genomic Encyclopedia of Type Strains, Phase IV (KMG-IV): sequencing the most valuable type-strain genomes for metagenomic binning, comparative biology and taxonomic classification.</title>
        <authorList>
            <person name="Goeker M."/>
        </authorList>
    </citation>
    <scope>NUCLEOTIDE SEQUENCE [LARGE SCALE GENOMIC DNA]</scope>
    <source>
        <strain evidence="9 10">BW863</strain>
    </source>
</reference>
<evidence type="ECO:0000256" key="4">
    <source>
        <dbReference type="ARBA" id="ARBA00022475"/>
    </source>
</evidence>
<evidence type="ECO:0000256" key="6">
    <source>
        <dbReference type="ARBA" id="ARBA00022989"/>
    </source>
</evidence>
<dbReference type="OrthoDB" id="9807082at2"/>
<dbReference type="GO" id="GO:0005886">
    <property type="term" value="C:plasma membrane"/>
    <property type="evidence" value="ECO:0007669"/>
    <property type="project" value="UniProtKB-SubCell"/>
</dbReference>
<keyword evidence="4 8" id="KW-1003">Cell membrane</keyword>
<evidence type="ECO:0000313" key="10">
    <source>
        <dbReference type="Proteomes" id="UP000256900"/>
    </source>
</evidence>
<dbReference type="Proteomes" id="UP000256900">
    <property type="component" value="Unassembled WGS sequence"/>
</dbReference>
<gene>
    <name evidence="9" type="ORF">DES32_2223</name>
</gene>
<dbReference type="Pfam" id="PF01925">
    <property type="entry name" value="TauE"/>
    <property type="match status" value="1"/>
</dbReference>
<feature type="transmembrane region" description="Helical" evidence="8">
    <location>
        <begin position="108"/>
        <end position="127"/>
    </location>
</feature>
<keyword evidence="6 8" id="KW-1133">Transmembrane helix</keyword>
<protein>
    <recommendedName>
        <fullName evidence="8">Probable membrane transporter protein</fullName>
    </recommendedName>
</protein>
<feature type="transmembrane region" description="Helical" evidence="8">
    <location>
        <begin position="147"/>
        <end position="167"/>
    </location>
</feature>
<proteinExistence type="inferred from homology"/>
<dbReference type="AlphaFoldDB" id="A0A3D9YU98"/>
<comment type="subcellular location">
    <subcellularLocation>
        <location evidence="1 8">Cell membrane</location>
        <topology evidence="1 8">Multi-pass membrane protein</topology>
    </subcellularLocation>
</comment>
<comment type="caution">
    <text evidence="9">The sequence shown here is derived from an EMBL/GenBank/DDBJ whole genome shotgun (WGS) entry which is preliminary data.</text>
</comment>
<dbReference type="InterPro" id="IPR002781">
    <property type="entry name" value="TM_pro_TauE-like"/>
</dbReference>
<keyword evidence="3" id="KW-0813">Transport</keyword>
<dbReference type="InterPro" id="IPR052017">
    <property type="entry name" value="TSUP"/>
</dbReference>
<organism evidence="9 10">
    <name type="scientific">Methylovirgula ligni</name>
    <dbReference type="NCBI Taxonomy" id="569860"/>
    <lineage>
        <taxon>Bacteria</taxon>
        <taxon>Pseudomonadati</taxon>
        <taxon>Pseudomonadota</taxon>
        <taxon>Alphaproteobacteria</taxon>
        <taxon>Hyphomicrobiales</taxon>
        <taxon>Beijerinckiaceae</taxon>
        <taxon>Methylovirgula</taxon>
    </lineage>
</organism>
<dbReference type="PANTHER" id="PTHR30269">
    <property type="entry name" value="TRANSMEMBRANE PROTEIN YFCA"/>
    <property type="match status" value="1"/>
</dbReference>
<feature type="transmembrane region" description="Helical" evidence="8">
    <location>
        <begin position="179"/>
        <end position="199"/>
    </location>
</feature>
<keyword evidence="7 8" id="KW-0472">Membrane</keyword>
<sequence>MSLHLALPFLFLAGFLAGVMNALAGGGSFISVPAMIATGMPSVLSNTSSTMALWPGTVVSAMIYPNAFRSVCGIGRWPLMIVTLIGGLIGSLLLLFTPSKSFDVMLPWLLLIATLALIFGQRIAVALEGRFHGSRWVLVVQFLLGTYGGYFGGAASIMMLAVWCLFGETDIKSLHGPRTLLITAANTVAIIVFLFARAVIWPQTLAMLAGSLIGGFGGARLGRVTPAHIARVVTLCITVAITCAFFAKTYWHH</sequence>
<evidence type="ECO:0000256" key="3">
    <source>
        <dbReference type="ARBA" id="ARBA00022448"/>
    </source>
</evidence>
<keyword evidence="5 8" id="KW-0812">Transmembrane</keyword>
<accession>A0A3D9YU98</accession>